<reference evidence="2" key="1">
    <citation type="submission" date="2023-01" db="EMBL/GenBank/DDBJ databases">
        <title>Genome assembly of the deep-sea coral Lophelia pertusa.</title>
        <authorList>
            <person name="Herrera S."/>
            <person name="Cordes E."/>
        </authorList>
    </citation>
    <scope>NUCLEOTIDE SEQUENCE</scope>
    <source>
        <strain evidence="2">USNM1676648</strain>
        <tissue evidence="2">Polyp</tissue>
    </source>
</reference>
<gene>
    <name evidence="2" type="ORF">OS493_012401</name>
</gene>
<dbReference type="InterPro" id="IPR051703">
    <property type="entry name" value="NF-kappa-B_Signaling_Reg"/>
</dbReference>
<name>A0A9X0D3L9_9CNID</name>
<evidence type="ECO:0000256" key="1">
    <source>
        <dbReference type="SAM" id="MobiDB-lite"/>
    </source>
</evidence>
<organism evidence="2 3">
    <name type="scientific">Desmophyllum pertusum</name>
    <dbReference type="NCBI Taxonomy" id="174260"/>
    <lineage>
        <taxon>Eukaryota</taxon>
        <taxon>Metazoa</taxon>
        <taxon>Cnidaria</taxon>
        <taxon>Anthozoa</taxon>
        <taxon>Hexacorallia</taxon>
        <taxon>Scleractinia</taxon>
        <taxon>Caryophylliina</taxon>
        <taxon>Caryophylliidae</taxon>
        <taxon>Desmophyllum</taxon>
    </lineage>
</organism>
<accession>A0A9X0D3L9</accession>
<sequence length="335" mass="38171">MLKRTHVYYNQIQHLLLVTEREFCDFTLYAEKGPVTIERIPRDEPLISRILTFLTELWTRVIAPEIFEMRIPRGLTPFILPQETSYAFEPDPSPHNVQEDMAAADPVSATSCEPLDNDDLDNKLTELPTFDSCAPVISSHTQEEMDAAEENYNEDVLSPSNLATLSPLNTPYEDSGCSKDLNTSDKDGDENYDIPSYQPPKKDASPSGENSADSRTKLPKKRKATETLPTTKAKIQKTEISIKKLNEHLDKKTYSAQANIPADEDFKSDIKSVKEKAEQSFLKALTRFHYRRLERQKIKLNQDKAKARQTCKTDPVRKVSNESRLTPEYSTQKLK</sequence>
<feature type="region of interest" description="Disordered" evidence="1">
    <location>
        <begin position="141"/>
        <end position="231"/>
    </location>
</feature>
<comment type="caution">
    <text evidence="2">The sequence shown here is derived from an EMBL/GenBank/DDBJ whole genome shotgun (WGS) entry which is preliminary data.</text>
</comment>
<proteinExistence type="predicted"/>
<dbReference type="SUPFAM" id="SSF52980">
    <property type="entry name" value="Restriction endonuclease-like"/>
    <property type="match status" value="1"/>
</dbReference>
<dbReference type="InterPro" id="IPR011604">
    <property type="entry name" value="PDDEXK-like_dom_sf"/>
</dbReference>
<dbReference type="Proteomes" id="UP001163046">
    <property type="component" value="Unassembled WGS sequence"/>
</dbReference>
<dbReference type="PANTHER" id="PTHR46609:SF8">
    <property type="entry name" value="YQAJ VIRAL RECOMBINASE DOMAIN-CONTAINING PROTEIN"/>
    <property type="match status" value="1"/>
</dbReference>
<dbReference type="GO" id="GO:0006281">
    <property type="term" value="P:DNA repair"/>
    <property type="evidence" value="ECO:0007669"/>
    <property type="project" value="UniProtKB-ARBA"/>
</dbReference>
<dbReference type="EMBL" id="MU825878">
    <property type="protein sequence ID" value="KAJ7386067.1"/>
    <property type="molecule type" value="Genomic_DNA"/>
</dbReference>
<feature type="region of interest" description="Disordered" evidence="1">
    <location>
        <begin position="301"/>
        <end position="335"/>
    </location>
</feature>
<feature type="compositionally biased region" description="Polar residues" evidence="1">
    <location>
        <begin position="322"/>
        <end position="335"/>
    </location>
</feature>
<dbReference type="PANTHER" id="PTHR46609">
    <property type="entry name" value="EXONUCLEASE, PHAGE-TYPE/RECB, C-TERMINAL DOMAIN-CONTAINING PROTEIN"/>
    <property type="match status" value="1"/>
</dbReference>
<dbReference type="InterPro" id="IPR011335">
    <property type="entry name" value="Restrct_endonuc-II-like"/>
</dbReference>
<evidence type="ECO:0000313" key="3">
    <source>
        <dbReference type="Proteomes" id="UP001163046"/>
    </source>
</evidence>
<feature type="compositionally biased region" description="Polar residues" evidence="1">
    <location>
        <begin position="158"/>
        <end position="169"/>
    </location>
</feature>
<protein>
    <submittedName>
        <fullName evidence="2">Uncharacterized protein</fullName>
    </submittedName>
</protein>
<keyword evidence="3" id="KW-1185">Reference proteome</keyword>
<dbReference type="OrthoDB" id="5918941at2759"/>
<dbReference type="Gene3D" id="3.90.320.10">
    <property type="match status" value="1"/>
</dbReference>
<dbReference type="AlphaFoldDB" id="A0A9X0D3L9"/>
<evidence type="ECO:0000313" key="2">
    <source>
        <dbReference type="EMBL" id="KAJ7386067.1"/>
    </source>
</evidence>
<feature type="compositionally biased region" description="Acidic residues" evidence="1">
    <location>
        <begin position="144"/>
        <end position="153"/>
    </location>
</feature>